<proteinExistence type="predicted"/>
<name>A0ACD0NNC3_9BASI</name>
<dbReference type="EMBL" id="KZ820484">
    <property type="protein sequence ID" value="PWN47270.1"/>
    <property type="molecule type" value="Genomic_DNA"/>
</dbReference>
<dbReference type="Proteomes" id="UP000245626">
    <property type="component" value="Unassembled WGS sequence"/>
</dbReference>
<evidence type="ECO:0000313" key="1">
    <source>
        <dbReference type="EMBL" id="PWN47270.1"/>
    </source>
</evidence>
<feature type="non-terminal residue" evidence="1">
    <location>
        <position position="187"/>
    </location>
</feature>
<evidence type="ECO:0000313" key="2">
    <source>
        <dbReference type="Proteomes" id="UP000245626"/>
    </source>
</evidence>
<protein>
    <submittedName>
        <fullName evidence="1">NAD(P)-binding protein</fullName>
    </submittedName>
</protein>
<reference evidence="1 2" key="1">
    <citation type="journal article" date="2018" name="Mol. Biol. Evol.">
        <title>Broad Genomic Sampling Reveals a Smut Pathogenic Ancestry of the Fungal Clade Ustilaginomycotina.</title>
        <authorList>
            <person name="Kijpornyongpan T."/>
            <person name="Mondo S.J."/>
            <person name="Barry K."/>
            <person name="Sandor L."/>
            <person name="Lee J."/>
            <person name="Lipzen A."/>
            <person name="Pangilinan J."/>
            <person name="LaButti K."/>
            <person name="Hainaut M."/>
            <person name="Henrissat B."/>
            <person name="Grigoriev I.V."/>
            <person name="Spatafora J.W."/>
            <person name="Aime M.C."/>
        </authorList>
    </citation>
    <scope>NUCLEOTIDE SEQUENCE [LARGE SCALE GENOMIC DNA]</scope>
    <source>
        <strain evidence="1 2">SA 807</strain>
    </source>
</reference>
<keyword evidence="2" id="KW-1185">Reference proteome</keyword>
<gene>
    <name evidence="1" type="ORF">IE53DRAFT_349484</name>
</gene>
<accession>A0ACD0NNC3</accession>
<organism evidence="1 2">
    <name type="scientific">Violaceomyces palustris</name>
    <dbReference type="NCBI Taxonomy" id="1673888"/>
    <lineage>
        <taxon>Eukaryota</taxon>
        <taxon>Fungi</taxon>
        <taxon>Dikarya</taxon>
        <taxon>Basidiomycota</taxon>
        <taxon>Ustilaginomycotina</taxon>
        <taxon>Ustilaginomycetes</taxon>
        <taxon>Violaceomycetales</taxon>
        <taxon>Violaceomycetaceae</taxon>
        <taxon>Violaceomyces</taxon>
    </lineage>
</organism>
<sequence>MSLETKAKPCPEISDSVFQQLSMKGKVTCITGGGSGIGLAAARSIAEAGGDVAICYNSNSSAIQTAEEISKSFGVRCRAYRCQVEEYDSVVKTVNKVVEDFGRLDCMIANAGMSISGGILERSVEDWHKVVNVNYHGVFHCAKASGHVFQKQGKGNLIITSSMSAHIVNIPGDQACYNSTKAAVTQL</sequence>